<keyword evidence="1" id="KW-0812">Transmembrane</keyword>
<evidence type="ECO:0000259" key="2">
    <source>
        <dbReference type="Pfam" id="PF13966"/>
    </source>
</evidence>
<evidence type="ECO:0000256" key="1">
    <source>
        <dbReference type="SAM" id="Phobius"/>
    </source>
</evidence>
<evidence type="ECO:0000313" key="4">
    <source>
        <dbReference type="Proteomes" id="UP001281410"/>
    </source>
</evidence>
<evidence type="ECO:0000313" key="3">
    <source>
        <dbReference type="EMBL" id="KAK3221277.1"/>
    </source>
</evidence>
<dbReference type="EMBL" id="JANJYJ010000003">
    <property type="protein sequence ID" value="KAK3221277.1"/>
    <property type="molecule type" value="Genomic_DNA"/>
</dbReference>
<organism evidence="3 4">
    <name type="scientific">Dipteronia sinensis</name>
    <dbReference type="NCBI Taxonomy" id="43782"/>
    <lineage>
        <taxon>Eukaryota</taxon>
        <taxon>Viridiplantae</taxon>
        <taxon>Streptophyta</taxon>
        <taxon>Embryophyta</taxon>
        <taxon>Tracheophyta</taxon>
        <taxon>Spermatophyta</taxon>
        <taxon>Magnoliopsida</taxon>
        <taxon>eudicotyledons</taxon>
        <taxon>Gunneridae</taxon>
        <taxon>Pentapetalae</taxon>
        <taxon>rosids</taxon>
        <taxon>malvids</taxon>
        <taxon>Sapindales</taxon>
        <taxon>Sapindaceae</taxon>
        <taxon>Hippocastanoideae</taxon>
        <taxon>Acereae</taxon>
        <taxon>Dipteronia</taxon>
    </lineage>
</organism>
<protein>
    <recommendedName>
        <fullName evidence="2">Reverse transcriptase zinc-binding domain-containing protein</fullName>
    </recommendedName>
</protein>
<dbReference type="Pfam" id="PF13966">
    <property type="entry name" value="zf-RVT"/>
    <property type="match status" value="1"/>
</dbReference>
<gene>
    <name evidence="3" type="ORF">Dsin_008302</name>
</gene>
<feature type="transmembrane region" description="Helical" evidence="1">
    <location>
        <begin position="197"/>
        <end position="214"/>
    </location>
</feature>
<proteinExistence type="predicted"/>
<feature type="domain" description="Reverse transcriptase zinc-binding" evidence="2">
    <location>
        <begin position="176"/>
        <end position="259"/>
    </location>
</feature>
<sequence length="280" mass="31451">MNNVRVLESSFRVSCERYSFGYERLGSSYPDLAFKFERMVVSLDMDSLDAVSIAFGLKIRLDDALLRADLLSHLVFALLLRLSWVLLSMQLIMLRPFVGIIYGMRVILLMWWPSSVLGFPPLEFLMRDIHSDMSGGDLPTSLLSTHPNLAFEIDRMVVSPDMDSLVWTCSLDGVVSCKAVYGSFSEARSSVSWGKKIWAAFIPLLGLSSLGIFIHGKIPSDAALHAHGFIYHSRCPLCYIAEEDLRQLLLECPFVLGLWDTVSISFGHNQARLYLFGALE</sequence>
<name>A0AAE0APN5_9ROSI</name>
<keyword evidence="1" id="KW-0472">Membrane</keyword>
<reference evidence="3" key="1">
    <citation type="journal article" date="2023" name="Plant J.">
        <title>Genome sequences and population genomics provide insights into the demographic history, inbreeding, and mutation load of two 'living fossil' tree species of Dipteronia.</title>
        <authorList>
            <person name="Feng Y."/>
            <person name="Comes H.P."/>
            <person name="Chen J."/>
            <person name="Zhu S."/>
            <person name="Lu R."/>
            <person name="Zhang X."/>
            <person name="Li P."/>
            <person name="Qiu J."/>
            <person name="Olsen K.M."/>
            <person name="Qiu Y."/>
        </authorList>
    </citation>
    <scope>NUCLEOTIDE SEQUENCE</scope>
    <source>
        <strain evidence="3">NBL</strain>
    </source>
</reference>
<dbReference type="AlphaFoldDB" id="A0AAE0APN5"/>
<dbReference type="Proteomes" id="UP001281410">
    <property type="component" value="Unassembled WGS sequence"/>
</dbReference>
<feature type="transmembrane region" description="Helical" evidence="1">
    <location>
        <begin position="94"/>
        <end position="112"/>
    </location>
</feature>
<keyword evidence="1" id="KW-1133">Transmembrane helix</keyword>
<keyword evidence="4" id="KW-1185">Reference proteome</keyword>
<comment type="caution">
    <text evidence="3">The sequence shown here is derived from an EMBL/GenBank/DDBJ whole genome shotgun (WGS) entry which is preliminary data.</text>
</comment>
<dbReference type="InterPro" id="IPR026960">
    <property type="entry name" value="RVT-Znf"/>
</dbReference>
<accession>A0AAE0APN5</accession>
<feature type="transmembrane region" description="Helical" evidence="1">
    <location>
        <begin position="70"/>
        <end position="87"/>
    </location>
</feature>